<gene>
    <name evidence="8" type="ORF">FWK35_00001147</name>
</gene>
<feature type="compositionally biased region" description="Polar residues" evidence="5">
    <location>
        <begin position="161"/>
        <end position="175"/>
    </location>
</feature>
<evidence type="ECO:0000313" key="9">
    <source>
        <dbReference type="Proteomes" id="UP000478052"/>
    </source>
</evidence>
<reference evidence="8 9" key="1">
    <citation type="submission" date="2019-08" db="EMBL/GenBank/DDBJ databases">
        <title>Whole genome of Aphis craccivora.</title>
        <authorList>
            <person name="Voronova N.V."/>
            <person name="Shulinski R.S."/>
            <person name="Bandarenka Y.V."/>
            <person name="Zhorov D.G."/>
            <person name="Warner D."/>
        </authorList>
    </citation>
    <scope>NUCLEOTIDE SEQUENCE [LARGE SCALE GENOMIC DNA]</scope>
    <source>
        <strain evidence="8">180601</strain>
        <tissue evidence="8">Whole Body</tissue>
    </source>
</reference>
<keyword evidence="6" id="KW-0472">Membrane</keyword>
<keyword evidence="2" id="KW-0963">Cytoplasm</keyword>
<dbReference type="GO" id="GO:0005737">
    <property type="term" value="C:cytoplasm"/>
    <property type="evidence" value="ECO:0007669"/>
    <property type="project" value="UniProtKB-SubCell"/>
</dbReference>
<dbReference type="Proteomes" id="UP000478052">
    <property type="component" value="Unassembled WGS sequence"/>
</dbReference>
<feature type="coiled-coil region" evidence="4">
    <location>
        <begin position="47"/>
        <end position="74"/>
    </location>
</feature>
<evidence type="ECO:0000256" key="4">
    <source>
        <dbReference type="SAM" id="Coils"/>
    </source>
</evidence>
<keyword evidence="9" id="KW-1185">Reference proteome</keyword>
<evidence type="ECO:0000256" key="2">
    <source>
        <dbReference type="ARBA" id="ARBA00022490"/>
    </source>
</evidence>
<keyword evidence="3 4" id="KW-0175">Coiled coil</keyword>
<dbReference type="PANTHER" id="PTHR46079:SF2">
    <property type="entry name" value="FERM DOMAIN-CONTAINING PROTEIN"/>
    <property type="match status" value="1"/>
</dbReference>
<feature type="region of interest" description="Disordered" evidence="5">
    <location>
        <begin position="149"/>
        <end position="219"/>
    </location>
</feature>
<dbReference type="InterPro" id="IPR021774">
    <property type="entry name" value="CUPID"/>
</dbReference>
<dbReference type="PANTHER" id="PTHR46079">
    <property type="entry name" value="FERM DOMAIN-CONTAINING PROTEIN 4"/>
    <property type="match status" value="1"/>
</dbReference>
<evidence type="ECO:0000313" key="8">
    <source>
        <dbReference type="EMBL" id="KAF0773556.1"/>
    </source>
</evidence>
<keyword evidence="6" id="KW-0812">Transmembrane</keyword>
<feature type="non-terminal residue" evidence="8">
    <location>
        <position position="654"/>
    </location>
</feature>
<dbReference type="OrthoDB" id="10063592at2759"/>
<feature type="region of interest" description="Disordered" evidence="5">
    <location>
        <begin position="301"/>
        <end position="334"/>
    </location>
</feature>
<feature type="domain" description="Cytohesin Ubiquitin Protein Inducing" evidence="7">
    <location>
        <begin position="37"/>
        <end position="151"/>
    </location>
</feature>
<keyword evidence="6" id="KW-1133">Transmembrane helix</keyword>
<feature type="transmembrane region" description="Helical" evidence="6">
    <location>
        <begin position="614"/>
        <end position="638"/>
    </location>
</feature>
<dbReference type="GO" id="GO:0090162">
    <property type="term" value="P:establishment of epithelial cell polarity"/>
    <property type="evidence" value="ECO:0007669"/>
    <property type="project" value="InterPro"/>
</dbReference>
<proteinExistence type="predicted"/>
<organism evidence="8 9">
    <name type="scientific">Aphis craccivora</name>
    <name type="common">Cowpea aphid</name>
    <dbReference type="NCBI Taxonomy" id="307492"/>
    <lineage>
        <taxon>Eukaryota</taxon>
        <taxon>Metazoa</taxon>
        <taxon>Ecdysozoa</taxon>
        <taxon>Arthropoda</taxon>
        <taxon>Hexapoda</taxon>
        <taxon>Insecta</taxon>
        <taxon>Pterygota</taxon>
        <taxon>Neoptera</taxon>
        <taxon>Paraneoptera</taxon>
        <taxon>Hemiptera</taxon>
        <taxon>Sternorrhyncha</taxon>
        <taxon>Aphidomorpha</taxon>
        <taxon>Aphidoidea</taxon>
        <taxon>Aphididae</taxon>
        <taxon>Aphidini</taxon>
        <taxon>Aphis</taxon>
        <taxon>Aphis</taxon>
    </lineage>
</organism>
<name>A0A6G0ZQH3_APHCR</name>
<evidence type="ECO:0000256" key="6">
    <source>
        <dbReference type="SAM" id="Phobius"/>
    </source>
</evidence>
<dbReference type="EMBL" id="VUJU01000049">
    <property type="protein sequence ID" value="KAF0773556.1"/>
    <property type="molecule type" value="Genomic_DNA"/>
</dbReference>
<evidence type="ECO:0000256" key="1">
    <source>
        <dbReference type="ARBA" id="ARBA00004496"/>
    </source>
</evidence>
<feature type="region of interest" description="Disordered" evidence="5">
    <location>
        <begin position="486"/>
        <end position="513"/>
    </location>
</feature>
<dbReference type="InterPro" id="IPR047176">
    <property type="entry name" value="FRMD4A/B"/>
</dbReference>
<dbReference type="AlphaFoldDB" id="A0A6G0ZQH3"/>
<evidence type="ECO:0000256" key="3">
    <source>
        <dbReference type="ARBA" id="ARBA00023054"/>
    </source>
</evidence>
<comment type="subcellular location">
    <subcellularLocation>
        <location evidence="1">Cytoplasm</location>
    </subcellularLocation>
</comment>
<accession>A0A6G0ZQH3</accession>
<feature type="compositionally biased region" description="Polar residues" evidence="5">
    <location>
        <begin position="489"/>
        <end position="505"/>
    </location>
</feature>
<protein>
    <submittedName>
        <fullName evidence="8">Protein piccolo-like</fullName>
    </submittedName>
</protein>
<evidence type="ECO:0000259" key="7">
    <source>
        <dbReference type="Pfam" id="PF11819"/>
    </source>
</evidence>
<dbReference type="Pfam" id="PF11819">
    <property type="entry name" value="CUPID"/>
    <property type="match status" value="1"/>
</dbReference>
<comment type="caution">
    <text evidence="8">The sequence shown here is derived from an EMBL/GenBank/DDBJ whole genome shotgun (WGS) entry which is preliminary data.</text>
</comment>
<sequence length="654" mass="73609">MGKGVGTINPVFSVCWFSTNRLIICANCVIHVFCFSECSSNKVDTMVASLQSRRKALETKIVEKNRELKRLCIQEAELTGSLPPEIPLDPGETPPTFRRRVGTSFTYPENLINKLKFKDDETLASLELEYKIQKGIAEAALGLANDETANKSVKKKPRPESSYTTDFVNNHSVTDGNFAVPKEPNVPSLNPKVVSHKSNLRQSQSYNKFPGQRNSHDPRIGNGIHNSWNTQEHISSSNMQPILLPRSTISLDKEHITYPKDNGMIFNNNSNSTNLTSSHELSSKIIDQDFTSKYRDRFGSLDRRHTRSSSSRSNSSVDHEPSVVPVMPRHTNPQHPTTTILLPNQMYPENSLMRTHSLGNIKNENQQPTEKVFTELNQMSLSESRKNSEKKWIETSLDSSSVESGPTLTHDLPPPPPLPPIKMHTPPIQPENHPLPYDPLVNHFDTVPFESPKNHTVVQVGKWQPYREVTKPFEMSDFYKYSTRYRKPSANSNSASPEVVQTTANSSPTPSLPPPIPPLQNKGIYQPLKPHNCQPLAPQNVSLMEETVCPIDSFEPNNELCLDESVFANEMLSWYQDEATPQSRTATLLSYFFNIGITKCTRYINISLKLIPRIIIFILVIKKIINTIAMIFSFHTIILKNSLGLKKEVSALGS</sequence>
<evidence type="ECO:0000256" key="5">
    <source>
        <dbReference type="SAM" id="MobiDB-lite"/>
    </source>
</evidence>